<dbReference type="AlphaFoldDB" id="A0A841BK49"/>
<dbReference type="InterPro" id="IPR010982">
    <property type="entry name" value="Lambda_DNA-bd_dom_sf"/>
</dbReference>
<reference evidence="2 3" key="1">
    <citation type="submission" date="2020-08" db="EMBL/GenBank/DDBJ databases">
        <title>Sequencing the genomes of 1000 actinobacteria strains.</title>
        <authorList>
            <person name="Klenk H.-P."/>
        </authorList>
    </citation>
    <scope>NUCLEOTIDE SEQUENCE [LARGE SCALE GENOMIC DNA]</scope>
    <source>
        <strain evidence="2 3">DSM 45362</strain>
    </source>
</reference>
<keyword evidence="3" id="KW-1185">Reference proteome</keyword>
<dbReference type="CDD" id="cd00093">
    <property type="entry name" value="HTH_XRE"/>
    <property type="match status" value="1"/>
</dbReference>
<accession>A0A841BK49</accession>
<comment type="caution">
    <text evidence="2">The sequence shown here is derived from an EMBL/GenBank/DDBJ whole genome shotgun (WGS) entry which is preliminary data.</text>
</comment>
<protein>
    <submittedName>
        <fullName evidence="2">Transcriptional regulator with XRE-family HTH domain</fullName>
    </submittedName>
</protein>
<evidence type="ECO:0000259" key="1">
    <source>
        <dbReference type="SMART" id="SM00530"/>
    </source>
</evidence>
<evidence type="ECO:0000313" key="3">
    <source>
        <dbReference type="Proteomes" id="UP000587527"/>
    </source>
</evidence>
<dbReference type="SUPFAM" id="SSF47413">
    <property type="entry name" value="lambda repressor-like DNA-binding domains"/>
    <property type="match status" value="1"/>
</dbReference>
<organism evidence="2 3">
    <name type="scientific">Allocatelliglobosispora scoriae</name>
    <dbReference type="NCBI Taxonomy" id="643052"/>
    <lineage>
        <taxon>Bacteria</taxon>
        <taxon>Bacillati</taxon>
        <taxon>Actinomycetota</taxon>
        <taxon>Actinomycetes</taxon>
        <taxon>Micromonosporales</taxon>
        <taxon>Micromonosporaceae</taxon>
        <taxon>Allocatelliglobosispora</taxon>
    </lineage>
</organism>
<gene>
    <name evidence="2" type="ORF">F4553_002023</name>
</gene>
<evidence type="ECO:0000313" key="2">
    <source>
        <dbReference type="EMBL" id="MBB5868644.1"/>
    </source>
</evidence>
<dbReference type="InterPro" id="IPR043917">
    <property type="entry name" value="DUF5753"/>
</dbReference>
<dbReference type="Pfam" id="PF13560">
    <property type="entry name" value="HTH_31"/>
    <property type="match status" value="1"/>
</dbReference>
<dbReference type="Pfam" id="PF19054">
    <property type="entry name" value="DUF5753"/>
    <property type="match status" value="1"/>
</dbReference>
<name>A0A841BK49_9ACTN</name>
<dbReference type="Proteomes" id="UP000587527">
    <property type="component" value="Unassembled WGS sequence"/>
</dbReference>
<dbReference type="SMART" id="SM00530">
    <property type="entry name" value="HTH_XRE"/>
    <property type="match status" value="1"/>
</dbReference>
<dbReference type="Gene3D" id="1.10.260.40">
    <property type="entry name" value="lambda repressor-like DNA-binding domains"/>
    <property type="match status" value="1"/>
</dbReference>
<proteinExistence type="predicted"/>
<dbReference type="GO" id="GO:0003677">
    <property type="term" value="F:DNA binding"/>
    <property type="evidence" value="ECO:0007669"/>
    <property type="project" value="InterPro"/>
</dbReference>
<dbReference type="EMBL" id="JACHMN010000002">
    <property type="protein sequence ID" value="MBB5868644.1"/>
    <property type="molecule type" value="Genomic_DNA"/>
</dbReference>
<feature type="domain" description="HTH cro/C1-type" evidence="1">
    <location>
        <begin position="16"/>
        <end position="71"/>
    </location>
</feature>
<dbReference type="InterPro" id="IPR001387">
    <property type="entry name" value="Cro/C1-type_HTH"/>
</dbReference>
<sequence length="284" mass="32228">MASGNPTVRRRRLGLILRLMRTDAGLTGEEVGKRLERSDSWVSRVETARQALRPRDLRDLLSLYGVTNPDIHRELEMLARDSKERRWWSHFGSSITGPYASYIGFEDEGTSLLCFDAAVINGLLQTEEYAKALNSQAIPRLTAEESDRLVEIRLTRQRRLVGDKPLKLWAVMDEAVLRRCFAGPEVQRTQLLHLVDVTLRSPHVSIQILPLVHALHPGMTASFTIIEFPPPDQPIVFNEAVNGMSVEDDTDAHRYRLVFDELRAASLSKAESLKLIRDMVHQIV</sequence>
<dbReference type="RefSeq" id="WP_184834724.1">
    <property type="nucleotide sequence ID" value="NZ_JACHMN010000002.1"/>
</dbReference>